<dbReference type="SUPFAM" id="SSF47336">
    <property type="entry name" value="ACP-like"/>
    <property type="match status" value="1"/>
</dbReference>
<reference evidence="4 5" key="1">
    <citation type="submission" date="2017-06" db="EMBL/GenBank/DDBJ databases">
        <title>Streptomyces albireticuli Genome sequencing and assembly.</title>
        <authorList>
            <person name="Wang Y."/>
            <person name="Du B."/>
            <person name="Ding Y."/>
            <person name="Liu H."/>
            <person name="Hou Q."/>
            <person name="Liu K."/>
            <person name="Yao L."/>
            <person name="Wang C."/>
        </authorList>
    </citation>
    <scope>NUCLEOTIDE SEQUENCE [LARGE SCALE GENOMIC DNA]</scope>
    <source>
        <strain evidence="4 5">MDJK11</strain>
    </source>
</reference>
<dbReference type="AlphaFoldDB" id="A0A1Z2LDC2"/>
<dbReference type="Pfam" id="PF00550">
    <property type="entry name" value="PP-binding"/>
    <property type="match status" value="1"/>
</dbReference>
<dbReference type="GO" id="GO:0031177">
    <property type="term" value="F:phosphopantetheine binding"/>
    <property type="evidence" value="ECO:0007669"/>
    <property type="project" value="InterPro"/>
</dbReference>
<gene>
    <name evidence="4" type="ORF">SMD11_6696</name>
</gene>
<dbReference type="InterPro" id="IPR020806">
    <property type="entry name" value="PKS_PP-bd"/>
</dbReference>
<dbReference type="InterPro" id="IPR036736">
    <property type="entry name" value="ACP-like_sf"/>
</dbReference>
<dbReference type="EMBL" id="CP021744">
    <property type="protein sequence ID" value="ARZ72272.1"/>
    <property type="molecule type" value="Genomic_DNA"/>
</dbReference>
<dbReference type="InterPro" id="IPR009081">
    <property type="entry name" value="PP-bd_ACP"/>
</dbReference>
<evidence type="ECO:0000259" key="3">
    <source>
        <dbReference type="PROSITE" id="PS50075"/>
    </source>
</evidence>
<dbReference type="KEGG" id="salj:SMD11_6696"/>
<name>A0A1Z2LDC2_9ACTN</name>
<keyword evidence="1" id="KW-0596">Phosphopantetheine</keyword>
<evidence type="ECO:0000256" key="1">
    <source>
        <dbReference type="ARBA" id="ARBA00022450"/>
    </source>
</evidence>
<evidence type="ECO:0000313" key="5">
    <source>
        <dbReference type="Proteomes" id="UP000195755"/>
    </source>
</evidence>
<dbReference type="GO" id="GO:0017000">
    <property type="term" value="P:antibiotic biosynthetic process"/>
    <property type="evidence" value="ECO:0007669"/>
    <property type="project" value="UniProtKB-ARBA"/>
</dbReference>
<dbReference type="PROSITE" id="PS50075">
    <property type="entry name" value="CARRIER"/>
    <property type="match status" value="1"/>
</dbReference>
<dbReference type="Proteomes" id="UP000195755">
    <property type="component" value="Chromosome"/>
</dbReference>
<organism evidence="4 5">
    <name type="scientific">Streptomyces albireticuli</name>
    <dbReference type="NCBI Taxonomy" id="1940"/>
    <lineage>
        <taxon>Bacteria</taxon>
        <taxon>Bacillati</taxon>
        <taxon>Actinomycetota</taxon>
        <taxon>Actinomycetes</taxon>
        <taxon>Kitasatosporales</taxon>
        <taxon>Streptomycetaceae</taxon>
        <taxon>Streptomyces</taxon>
    </lineage>
</organism>
<accession>A0A1Z2LDC2</accession>
<proteinExistence type="predicted"/>
<keyword evidence="2" id="KW-0597">Phosphoprotein</keyword>
<sequence length="106" mass="11779">MSTGTQLRQELTDMWQEIFAVPDEEFDSEESLFEAGGTSLQAVQLMTRIEEAYGVQIPLPVVFAEGSVDRLAELVEEGLLASLGELSEEEALRMLQEETERAARDA</sequence>
<dbReference type="Gene3D" id="1.10.1200.10">
    <property type="entry name" value="ACP-like"/>
    <property type="match status" value="1"/>
</dbReference>
<feature type="domain" description="Carrier" evidence="3">
    <location>
        <begin position="2"/>
        <end position="79"/>
    </location>
</feature>
<evidence type="ECO:0000256" key="2">
    <source>
        <dbReference type="ARBA" id="ARBA00022553"/>
    </source>
</evidence>
<dbReference type="RefSeq" id="WP_087929915.1">
    <property type="nucleotide sequence ID" value="NZ_CP021744.1"/>
</dbReference>
<dbReference type="SMART" id="SM00823">
    <property type="entry name" value="PKS_PP"/>
    <property type="match status" value="1"/>
</dbReference>
<protein>
    <recommendedName>
        <fullName evidence="3">Carrier domain-containing protein</fullName>
    </recommendedName>
</protein>
<dbReference type="OrthoDB" id="4323165at2"/>
<evidence type="ECO:0000313" key="4">
    <source>
        <dbReference type="EMBL" id="ARZ72272.1"/>
    </source>
</evidence>